<evidence type="ECO:0000313" key="1">
    <source>
        <dbReference type="EMBL" id="KAF2821063.1"/>
    </source>
</evidence>
<name>A0A6A6ZJY9_9PLEO</name>
<evidence type="ECO:0000313" key="2">
    <source>
        <dbReference type="Proteomes" id="UP000799424"/>
    </source>
</evidence>
<sequence length="355" mass="40685">MSAPIETLTERRLRWSNLLRGQHYQPVIAEVLDEELPKYLHSTIIDASDRVSHVRECALILASAPLLFAAAVDGDLIRRMLTDADLQNEYAIIQERAHDQPSIYIHLLADEGGIAPTPNQYLSILNMVQDYLAEGHTSAHAWQLDNVAPPPVSQAMSAQGYRKYLQTKHRSSQRIETLRRYCDGIQRRWQETPVPLRDTPFHFPPGECGYSKDSHVRLAQHRAHRSSNYVMNLVEDICTYLHGTGQFRQHFRMHQFIIYLIFRPNQAAIAEILCSGLLQVWVDNGGGFNAYPAGRSVATARRVSAGEWATHESWVRQGSPVVENMRLQRERAEEWRRALDWETVLVDDEEMAERP</sequence>
<dbReference type="Proteomes" id="UP000799424">
    <property type="component" value="Unassembled WGS sequence"/>
</dbReference>
<reference evidence="1" key="1">
    <citation type="journal article" date="2020" name="Stud. Mycol.">
        <title>101 Dothideomycetes genomes: a test case for predicting lifestyles and emergence of pathogens.</title>
        <authorList>
            <person name="Haridas S."/>
            <person name="Albert R."/>
            <person name="Binder M."/>
            <person name="Bloem J."/>
            <person name="Labutti K."/>
            <person name="Salamov A."/>
            <person name="Andreopoulos B."/>
            <person name="Baker S."/>
            <person name="Barry K."/>
            <person name="Bills G."/>
            <person name="Bluhm B."/>
            <person name="Cannon C."/>
            <person name="Castanera R."/>
            <person name="Culley D."/>
            <person name="Daum C."/>
            <person name="Ezra D."/>
            <person name="Gonzalez J."/>
            <person name="Henrissat B."/>
            <person name="Kuo A."/>
            <person name="Liang C."/>
            <person name="Lipzen A."/>
            <person name="Lutzoni F."/>
            <person name="Magnuson J."/>
            <person name="Mondo S."/>
            <person name="Nolan M."/>
            <person name="Ohm R."/>
            <person name="Pangilinan J."/>
            <person name="Park H.-J."/>
            <person name="Ramirez L."/>
            <person name="Alfaro M."/>
            <person name="Sun H."/>
            <person name="Tritt A."/>
            <person name="Yoshinaga Y."/>
            <person name="Zwiers L.-H."/>
            <person name="Turgeon B."/>
            <person name="Goodwin S."/>
            <person name="Spatafora J."/>
            <person name="Crous P."/>
            <person name="Grigoriev I."/>
        </authorList>
    </citation>
    <scope>NUCLEOTIDE SEQUENCE</scope>
    <source>
        <strain evidence="1">CBS 113818</strain>
    </source>
</reference>
<dbReference type="EMBL" id="MU006238">
    <property type="protein sequence ID" value="KAF2821063.1"/>
    <property type="molecule type" value="Genomic_DNA"/>
</dbReference>
<protein>
    <submittedName>
        <fullName evidence="1">Uncharacterized protein</fullName>
    </submittedName>
</protein>
<gene>
    <name evidence="1" type="ORF">CC86DRAFT_411371</name>
</gene>
<dbReference type="OrthoDB" id="3440338at2759"/>
<accession>A0A6A6ZJY9</accession>
<organism evidence="1 2">
    <name type="scientific">Ophiobolus disseminans</name>
    <dbReference type="NCBI Taxonomy" id="1469910"/>
    <lineage>
        <taxon>Eukaryota</taxon>
        <taxon>Fungi</taxon>
        <taxon>Dikarya</taxon>
        <taxon>Ascomycota</taxon>
        <taxon>Pezizomycotina</taxon>
        <taxon>Dothideomycetes</taxon>
        <taxon>Pleosporomycetidae</taxon>
        <taxon>Pleosporales</taxon>
        <taxon>Pleosporineae</taxon>
        <taxon>Phaeosphaeriaceae</taxon>
        <taxon>Ophiobolus</taxon>
    </lineage>
</organism>
<dbReference type="AlphaFoldDB" id="A0A6A6ZJY9"/>
<proteinExistence type="predicted"/>
<keyword evidence="2" id="KW-1185">Reference proteome</keyword>